<sequence length="72" mass="8163">MPPWGEEMGPHRLIGHRRTSSSLGSPTLQMDWETNTCNLLMIHLRILPELGARRYGWGRLGLPEAESHGGWD</sequence>
<protein>
    <submittedName>
        <fullName evidence="2">Uncharacterized protein</fullName>
    </submittedName>
</protein>
<reference evidence="3" key="1">
    <citation type="submission" date="2013-01" db="EMBL/GenBank/DDBJ databases">
        <title>Draft Genome Sequence of a Mulberry Tree, Morus notabilis C.K. Schneid.</title>
        <authorList>
            <person name="He N."/>
            <person name="Zhao S."/>
        </authorList>
    </citation>
    <scope>NUCLEOTIDE SEQUENCE</scope>
</reference>
<evidence type="ECO:0000256" key="1">
    <source>
        <dbReference type="SAM" id="MobiDB-lite"/>
    </source>
</evidence>
<dbReference type="EMBL" id="KE345307">
    <property type="protein sequence ID" value="EXC00004.1"/>
    <property type="molecule type" value="Genomic_DNA"/>
</dbReference>
<evidence type="ECO:0000313" key="2">
    <source>
        <dbReference type="EMBL" id="EXC00004.1"/>
    </source>
</evidence>
<keyword evidence="3" id="KW-1185">Reference proteome</keyword>
<accession>W9RNN2</accession>
<proteinExistence type="predicted"/>
<name>W9RNN2_9ROSA</name>
<dbReference type="Proteomes" id="UP000030645">
    <property type="component" value="Unassembled WGS sequence"/>
</dbReference>
<dbReference type="AlphaFoldDB" id="W9RNN2"/>
<gene>
    <name evidence="2" type="ORF">L484_005817</name>
</gene>
<organism evidence="2 3">
    <name type="scientific">Morus notabilis</name>
    <dbReference type="NCBI Taxonomy" id="981085"/>
    <lineage>
        <taxon>Eukaryota</taxon>
        <taxon>Viridiplantae</taxon>
        <taxon>Streptophyta</taxon>
        <taxon>Embryophyta</taxon>
        <taxon>Tracheophyta</taxon>
        <taxon>Spermatophyta</taxon>
        <taxon>Magnoliopsida</taxon>
        <taxon>eudicotyledons</taxon>
        <taxon>Gunneridae</taxon>
        <taxon>Pentapetalae</taxon>
        <taxon>rosids</taxon>
        <taxon>fabids</taxon>
        <taxon>Rosales</taxon>
        <taxon>Moraceae</taxon>
        <taxon>Moreae</taxon>
        <taxon>Morus</taxon>
    </lineage>
</organism>
<evidence type="ECO:0000313" key="3">
    <source>
        <dbReference type="Proteomes" id="UP000030645"/>
    </source>
</evidence>
<feature type="region of interest" description="Disordered" evidence="1">
    <location>
        <begin position="1"/>
        <end position="27"/>
    </location>
</feature>